<dbReference type="GO" id="GO:0016887">
    <property type="term" value="F:ATP hydrolysis activity"/>
    <property type="evidence" value="ECO:0007669"/>
    <property type="project" value="InterPro"/>
</dbReference>
<dbReference type="EMBL" id="AJAU01000004">
    <property type="protein sequence ID" value="EOL50571.1"/>
    <property type="molecule type" value="Genomic_DNA"/>
</dbReference>
<feature type="transmembrane region" description="Helical" evidence="7">
    <location>
        <begin position="236"/>
        <end position="261"/>
    </location>
</feature>
<reference evidence="10 11" key="1">
    <citation type="submission" date="2013-02" db="EMBL/GenBank/DDBJ databases">
        <title>The Genome Sequence of Enterococcus caccae BAA-1240.</title>
        <authorList>
            <consortium name="The Broad Institute Genome Sequencing Platform"/>
            <consortium name="The Broad Institute Genome Sequencing Center for Infectious Disease"/>
            <person name="Earl A.M."/>
            <person name="Gilmore M.S."/>
            <person name="Lebreton F."/>
            <person name="Walker B."/>
            <person name="Young S.K."/>
            <person name="Zeng Q."/>
            <person name="Gargeya S."/>
            <person name="Fitzgerald M."/>
            <person name="Haas B."/>
            <person name="Abouelleil A."/>
            <person name="Alvarado L."/>
            <person name="Arachchi H.M."/>
            <person name="Berlin A.M."/>
            <person name="Chapman S.B."/>
            <person name="Dewar J."/>
            <person name="Goldberg J."/>
            <person name="Griggs A."/>
            <person name="Gujja S."/>
            <person name="Hansen M."/>
            <person name="Howarth C."/>
            <person name="Imamovic A."/>
            <person name="Larimer J."/>
            <person name="McCowan C."/>
            <person name="Murphy C."/>
            <person name="Neiman D."/>
            <person name="Pearson M."/>
            <person name="Priest M."/>
            <person name="Roberts A."/>
            <person name="Saif S."/>
            <person name="Shea T."/>
            <person name="Sisk P."/>
            <person name="Sykes S."/>
            <person name="Wortman J."/>
            <person name="Nusbaum C."/>
            <person name="Birren B."/>
        </authorList>
    </citation>
    <scope>NUCLEOTIDE SEQUENCE [LARGE SCALE GENOMIC DNA]</scope>
    <source>
        <strain evidence="10 11">ATCC BAA-1240</strain>
    </source>
</reference>
<evidence type="ECO:0000256" key="6">
    <source>
        <dbReference type="ARBA" id="ARBA00023136"/>
    </source>
</evidence>
<protein>
    <recommendedName>
        <fullName evidence="12">ABC transporter ATP-binding protein</fullName>
    </recommendedName>
</protein>
<keyword evidence="4" id="KW-0067">ATP-binding</keyword>
<evidence type="ECO:0000313" key="10">
    <source>
        <dbReference type="EMBL" id="EOL50571.1"/>
    </source>
</evidence>
<proteinExistence type="predicted"/>
<evidence type="ECO:0008006" key="12">
    <source>
        <dbReference type="Google" id="ProtNLM"/>
    </source>
</evidence>
<dbReference type="SMART" id="SM00382">
    <property type="entry name" value="AAA"/>
    <property type="match status" value="1"/>
</dbReference>
<dbReference type="Pfam" id="PF00664">
    <property type="entry name" value="ABC_membrane"/>
    <property type="match status" value="1"/>
</dbReference>
<dbReference type="CDD" id="cd07346">
    <property type="entry name" value="ABC_6TM_exporters"/>
    <property type="match status" value="1"/>
</dbReference>
<dbReference type="InterPro" id="IPR003593">
    <property type="entry name" value="AAA+_ATPase"/>
</dbReference>
<keyword evidence="11" id="KW-1185">Reference proteome</keyword>
<dbReference type="InterPro" id="IPR027417">
    <property type="entry name" value="P-loop_NTPase"/>
</dbReference>
<feature type="transmembrane region" description="Helical" evidence="7">
    <location>
        <begin position="153"/>
        <end position="171"/>
    </location>
</feature>
<dbReference type="PANTHER" id="PTHR43394:SF1">
    <property type="entry name" value="ATP-BINDING CASSETTE SUB-FAMILY B MEMBER 10, MITOCHONDRIAL"/>
    <property type="match status" value="1"/>
</dbReference>
<accession>R3WRU4</accession>
<dbReference type="STRING" id="317735.RU98_GL000524"/>
<evidence type="ECO:0000259" key="9">
    <source>
        <dbReference type="PROSITE" id="PS50929"/>
    </source>
</evidence>
<keyword evidence="5 7" id="KW-1133">Transmembrane helix</keyword>
<dbReference type="PANTHER" id="PTHR43394">
    <property type="entry name" value="ATP-DEPENDENT PERMEASE MDL1, MITOCHONDRIAL"/>
    <property type="match status" value="1"/>
</dbReference>
<dbReference type="OrthoDB" id="2323954at2"/>
<comment type="caution">
    <text evidence="10">The sequence shown here is derived from an EMBL/GenBank/DDBJ whole genome shotgun (WGS) entry which is preliminary data.</text>
</comment>
<keyword evidence="6 7" id="KW-0472">Membrane</keyword>
<dbReference type="PROSITE" id="PS00211">
    <property type="entry name" value="ABC_TRANSPORTER_1"/>
    <property type="match status" value="1"/>
</dbReference>
<dbReference type="GO" id="GO:0005524">
    <property type="term" value="F:ATP binding"/>
    <property type="evidence" value="ECO:0007669"/>
    <property type="project" value="UniProtKB-KW"/>
</dbReference>
<evidence type="ECO:0000313" key="11">
    <source>
        <dbReference type="Proteomes" id="UP000013840"/>
    </source>
</evidence>
<dbReference type="InterPro" id="IPR003439">
    <property type="entry name" value="ABC_transporter-like_ATP-bd"/>
</dbReference>
<keyword evidence="2 7" id="KW-0812">Transmembrane</keyword>
<dbReference type="eggNOG" id="COG2274">
    <property type="taxonomic scope" value="Bacteria"/>
</dbReference>
<dbReference type="RefSeq" id="WP_010770548.1">
    <property type="nucleotide sequence ID" value="NZ_KE136474.1"/>
</dbReference>
<evidence type="ECO:0000256" key="2">
    <source>
        <dbReference type="ARBA" id="ARBA00022692"/>
    </source>
</evidence>
<gene>
    <name evidence="10" type="ORF">UC7_00344</name>
</gene>
<evidence type="ECO:0000256" key="5">
    <source>
        <dbReference type="ARBA" id="ARBA00022989"/>
    </source>
</evidence>
<dbReference type="SUPFAM" id="SSF90123">
    <property type="entry name" value="ABC transporter transmembrane region"/>
    <property type="match status" value="1"/>
</dbReference>
<dbReference type="PROSITE" id="PS50929">
    <property type="entry name" value="ABC_TM1F"/>
    <property type="match status" value="1"/>
</dbReference>
<evidence type="ECO:0000256" key="7">
    <source>
        <dbReference type="SAM" id="Phobius"/>
    </source>
</evidence>
<feature type="domain" description="ABC transmembrane type-1" evidence="9">
    <location>
        <begin position="17"/>
        <end position="296"/>
    </location>
</feature>
<evidence type="ECO:0000259" key="8">
    <source>
        <dbReference type="PROSITE" id="PS50893"/>
    </source>
</evidence>
<dbReference type="Pfam" id="PF00005">
    <property type="entry name" value="ABC_tran"/>
    <property type="match status" value="1"/>
</dbReference>
<evidence type="ECO:0000256" key="3">
    <source>
        <dbReference type="ARBA" id="ARBA00022741"/>
    </source>
</evidence>
<dbReference type="GO" id="GO:0005886">
    <property type="term" value="C:plasma membrane"/>
    <property type="evidence" value="ECO:0007669"/>
    <property type="project" value="UniProtKB-SubCell"/>
</dbReference>
<dbReference type="InterPro" id="IPR036640">
    <property type="entry name" value="ABC1_TM_sf"/>
</dbReference>
<evidence type="ECO:0000256" key="4">
    <source>
        <dbReference type="ARBA" id="ARBA00022840"/>
    </source>
</evidence>
<feature type="transmembrane region" description="Helical" evidence="7">
    <location>
        <begin position="56"/>
        <end position="78"/>
    </location>
</feature>
<dbReference type="PATRIC" id="fig|1158612.3.peg.353"/>
<feature type="transmembrane region" description="Helical" evidence="7">
    <location>
        <begin position="267"/>
        <end position="288"/>
    </location>
</feature>
<sequence>MEVDMKKIMFKYKGILLLLSGLIILQIIVSTCYPYLTKFIIDDVLINQHINNLKYIILLTLFLVSIQIPINIGVSYYASRWTQQVIYDLRLSLSRVFLAQKDNSKKNGLFINTITNDCEEIGNQLLSITLNSIPNFLLVIVYVIVLIQLSFKLTLIALLVIPVFIVASVWTSTKVLKLTRKVQAFRDTLVGFLNSYVRNKLLIDLYKLKDEEQEVFKANIDQVKKSNISTNTILSFFNNISGLLTVVTPLLTLFLGSIMVINNQLTIGSLIAFNSYVSMLFVPIGKMLNLPAMYAQMRASIERIGQSSFANPVYLLGKYNYLKLAKSIKIQIAELIPYVENKPLFNKEINFDVYEGDFIRIVGPNGSGKSILLKCLLYYHENYQGSIAIQQKENIAYVPQENFLFEGDVLSNLTKGLGTWEKDKVNYYIELFQFDVPLTKQVTPFTMDLSSGQLQKIKLIRALLSKPDVLLLDETLANLDYTVVRNILHFLKHQKITTIFVYHGHIEQFMNDNEYTTIDLSEFLE</sequence>
<name>R3WRU4_9ENTE</name>
<feature type="domain" description="ABC transporter" evidence="8">
    <location>
        <begin position="330"/>
        <end position="522"/>
    </location>
</feature>
<dbReference type="GO" id="GO:0015421">
    <property type="term" value="F:ABC-type oligopeptide transporter activity"/>
    <property type="evidence" value="ECO:0007669"/>
    <property type="project" value="TreeGrafter"/>
</dbReference>
<comment type="subcellular location">
    <subcellularLocation>
        <location evidence="1">Cell membrane</location>
        <topology evidence="1">Multi-pass membrane protein</topology>
    </subcellularLocation>
</comment>
<keyword evidence="3" id="KW-0547">Nucleotide-binding</keyword>
<evidence type="ECO:0000256" key="1">
    <source>
        <dbReference type="ARBA" id="ARBA00004651"/>
    </source>
</evidence>
<dbReference type="InterPro" id="IPR017871">
    <property type="entry name" value="ABC_transporter-like_CS"/>
</dbReference>
<feature type="transmembrane region" description="Helical" evidence="7">
    <location>
        <begin position="15"/>
        <end position="36"/>
    </location>
</feature>
<dbReference type="Gene3D" id="1.20.1560.10">
    <property type="entry name" value="ABC transporter type 1, transmembrane domain"/>
    <property type="match status" value="1"/>
</dbReference>
<dbReference type="Gene3D" id="3.40.50.300">
    <property type="entry name" value="P-loop containing nucleotide triphosphate hydrolases"/>
    <property type="match status" value="1"/>
</dbReference>
<dbReference type="SUPFAM" id="SSF52540">
    <property type="entry name" value="P-loop containing nucleoside triphosphate hydrolases"/>
    <property type="match status" value="1"/>
</dbReference>
<organism evidence="10 11">
    <name type="scientific">Enterococcus caccae ATCC BAA-1240</name>
    <dbReference type="NCBI Taxonomy" id="1158612"/>
    <lineage>
        <taxon>Bacteria</taxon>
        <taxon>Bacillati</taxon>
        <taxon>Bacillota</taxon>
        <taxon>Bacilli</taxon>
        <taxon>Lactobacillales</taxon>
        <taxon>Enterococcaceae</taxon>
        <taxon>Enterococcus</taxon>
    </lineage>
</organism>
<dbReference type="InterPro" id="IPR011527">
    <property type="entry name" value="ABC1_TM_dom"/>
</dbReference>
<feature type="transmembrane region" description="Helical" evidence="7">
    <location>
        <begin position="125"/>
        <end position="147"/>
    </location>
</feature>
<dbReference type="InterPro" id="IPR039421">
    <property type="entry name" value="Type_1_exporter"/>
</dbReference>
<dbReference type="AlphaFoldDB" id="R3WRU4"/>
<dbReference type="Proteomes" id="UP000013840">
    <property type="component" value="Unassembled WGS sequence"/>
</dbReference>
<dbReference type="PROSITE" id="PS50893">
    <property type="entry name" value="ABC_TRANSPORTER_2"/>
    <property type="match status" value="1"/>
</dbReference>